<dbReference type="EMBL" id="LUKE01000001">
    <property type="protein sequence ID" value="KYG66646.1"/>
    <property type="molecule type" value="Genomic_DNA"/>
</dbReference>
<keyword evidence="4" id="KW-1185">Reference proteome</keyword>
<reference evidence="3 4" key="1">
    <citation type="submission" date="2016-03" db="EMBL/GenBank/DDBJ databases">
        <authorList>
            <person name="Ploux O."/>
        </authorList>
    </citation>
    <scope>NUCLEOTIDE SEQUENCE [LARGE SCALE GENOMIC DNA]</scope>
    <source>
        <strain evidence="3 4">R0</strain>
    </source>
</reference>
<keyword evidence="1" id="KW-0732">Signal</keyword>
<evidence type="ECO:0000313" key="4">
    <source>
        <dbReference type="Proteomes" id="UP000075320"/>
    </source>
</evidence>
<feature type="signal peptide" evidence="1">
    <location>
        <begin position="1"/>
        <end position="20"/>
    </location>
</feature>
<dbReference type="Gene3D" id="3.10.620.30">
    <property type="match status" value="1"/>
</dbReference>
<evidence type="ECO:0000313" key="3">
    <source>
        <dbReference type="EMBL" id="KYG66646.1"/>
    </source>
</evidence>
<comment type="caution">
    <text evidence="3">The sequence shown here is derived from an EMBL/GenBank/DDBJ whole genome shotgun (WGS) entry which is preliminary data.</text>
</comment>
<sequence>MRLLSILVLTGFTLSISAFAQGLSAVRETGETYEQAQARSLMLYQLKNIESFTQPDTYLRRTPMDVKVSLEKLDTTTIPQLSSYEVLENEFKYIRDTRFFNSPDPKFPRRLTWLYPDDGCYARAEMAKIKLVEHKQIAPNKIFVFGNLNASTKNTFNGRVQWWYHVAATYRVDTKVYVFDPSIEPEHPLTLDEWHLAVGGAQTSVKYAVCAPNAFDPNSNCERPVQTNISDVISEQTDFLGPEWERVELLHRDPTKELGEFPPWLH</sequence>
<organism evidence="3 4">
    <name type="scientific">Bdellovibrio bacteriovorus</name>
    <dbReference type="NCBI Taxonomy" id="959"/>
    <lineage>
        <taxon>Bacteria</taxon>
        <taxon>Pseudomonadati</taxon>
        <taxon>Bdellovibrionota</taxon>
        <taxon>Bdellovibrionia</taxon>
        <taxon>Bdellovibrionales</taxon>
        <taxon>Pseudobdellovibrionaceae</taxon>
        <taxon>Bdellovibrio</taxon>
    </lineage>
</organism>
<evidence type="ECO:0000259" key="2">
    <source>
        <dbReference type="Pfam" id="PF18626"/>
    </source>
</evidence>
<feature type="chain" id="PRO_5007573519" description="Protein glutaminase domain-containing protein" evidence="1">
    <location>
        <begin position="21"/>
        <end position="266"/>
    </location>
</feature>
<dbReference type="Pfam" id="PF18626">
    <property type="entry name" value="Gln_deamidase_2"/>
    <property type="match status" value="1"/>
</dbReference>
<dbReference type="Proteomes" id="UP000075320">
    <property type="component" value="Unassembled WGS sequence"/>
</dbReference>
<name>A0A150WQK0_BDEBC</name>
<evidence type="ECO:0000256" key="1">
    <source>
        <dbReference type="SAM" id="SignalP"/>
    </source>
</evidence>
<dbReference type="OrthoDB" id="5495954at2"/>
<feature type="domain" description="Protein glutaminase" evidence="2">
    <location>
        <begin position="88"/>
        <end position="196"/>
    </location>
</feature>
<protein>
    <recommendedName>
        <fullName evidence="2">Protein glutaminase domain-containing protein</fullName>
    </recommendedName>
</protein>
<proteinExistence type="predicted"/>
<accession>A0A150WQK0</accession>
<dbReference type="RefSeq" id="WP_061834214.1">
    <property type="nucleotide sequence ID" value="NZ_LUKE01000001.1"/>
</dbReference>
<gene>
    <name evidence="3" type="ORF">AZI86_06265</name>
</gene>
<dbReference type="AlphaFoldDB" id="A0A150WQK0"/>
<dbReference type="InterPro" id="IPR041325">
    <property type="entry name" value="Gln_deamidase_2"/>
</dbReference>